<accession>A0AAN2WCF1</accession>
<evidence type="ECO:0000313" key="2">
    <source>
        <dbReference type="Proteomes" id="UP000368805"/>
    </source>
</evidence>
<evidence type="ECO:0000313" key="1">
    <source>
        <dbReference type="EMBL" id="EAE1633116.1"/>
    </source>
</evidence>
<sequence length="40" mass="4819">RIIASVFAYQETIDYLEKLIHSFKLRHTKENQIDINVNEE</sequence>
<proteinExistence type="predicted"/>
<name>A0AAN2WCF1_LISMN</name>
<protein>
    <submittedName>
        <fullName evidence="1">Aromatic acid exporter family protein</fullName>
    </submittedName>
</protein>
<feature type="non-terminal residue" evidence="1">
    <location>
        <position position="1"/>
    </location>
</feature>
<dbReference type="AlphaFoldDB" id="A0AAN2WCF1"/>
<dbReference type="Proteomes" id="UP000368805">
    <property type="component" value="Unassembled WGS sequence"/>
</dbReference>
<gene>
    <name evidence="1" type="ORF">ARR48_15075</name>
</gene>
<reference evidence="1 2" key="1">
    <citation type="submission" date="2018-06" db="EMBL/GenBank/DDBJ databases">
        <authorList>
            <consortium name="GenomeTrakr: Next Generation Sequencing Network for Food Pathogen Tracability"/>
        </authorList>
    </citation>
    <scope>NUCLEOTIDE SEQUENCE [LARGE SCALE GENOMIC DNA]</scope>
    <source>
        <strain evidence="1 2">FDA00006304</strain>
    </source>
</reference>
<organism evidence="1 2">
    <name type="scientific">Listeria monocytogenes</name>
    <dbReference type="NCBI Taxonomy" id="1639"/>
    <lineage>
        <taxon>Bacteria</taxon>
        <taxon>Bacillati</taxon>
        <taxon>Bacillota</taxon>
        <taxon>Bacilli</taxon>
        <taxon>Bacillales</taxon>
        <taxon>Listeriaceae</taxon>
        <taxon>Listeria</taxon>
    </lineage>
</organism>
<dbReference type="EMBL" id="AAAQVA010000014">
    <property type="protein sequence ID" value="EAE1633116.1"/>
    <property type="molecule type" value="Genomic_DNA"/>
</dbReference>
<comment type="caution">
    <text evidence="1">The sequence shown here is derived from an EMBL/GenBank/DDBJ whole genome shotgun (WGS) entry which is preliminary data.</text>
</comment>